<keyword evidence="2" id="KW-0479">Metal-binding</keyword>
<reference evidence="6 7" key="1">
    <citation type="journal article" date="2014" name="Agronomy (Basel)">
        <title>A Draft Genome Sequence for Ensete ventricosum, the Drought-Tolerant Tree Against Hunger.</title>
        <authorList>
            <person name="Harrison J."/>
            <person name="Moore K.A."/>
            <person name="Paszkiewicz K."/>
            <person name="Jones T."/>
            <person name="Grant M."/>
            <person name="Ambacheew D."/>
            <person name="Muzemil S."/>
            <person name="Studholme D.J."/>
        </authorList>
    </citation>
    <scope>NUCLEOTIDE SEQUENCE [LARGE SCALE GENOMIC DNA]</scope>
</reference>
<dbReference type="SUPFAM" id="SSF48264">
    <property type="entry name" value="Cytochrome P450"/>
    <property type="match status" value="1"/>
</dbReference>
<feature type="region of interest" description="Disordered" evidence="5">
    <location>
        <begin position="89"/>
        <end position="124"/>
    </location>
</feature>
<comment type="similarity">
    <text evidence="1">Belongs to the cytochrome P450 family.</text>
</comment>
<evidence type="ECO:0008006" key="8">
    <source>
        <dbReference type="Google" id="ProtNLM"/>
    </source>
</evidence>
<evidence type="ECO:0000256" key="2">
    <source>
        <dbReference type="ARBA" id="ARBA00022723"/>
    </source>
</evidence>
<dbReference type="InterPro" id="IPR036396">
    <property type="entry name" value="Cyt_P450_sf"/>
</dbReference>
<evidence type="ECO:0000256" key="5">
    <source>
        <dbReference type="SAM" id="MobiDB-lite"/>
    </source>
</evidence>
<evidence type="ECO:0000256" key="1">
    <source>
        <dbReference type="ARBA" id="ARBA00010617"/>
    </source>
</evidence>
<proteinExistence type="inferred from homology"/>
<dbReference type="InterPro" id="IPR001128">
    <property type="entry name" value="Cyt_P450"/>
</dbReference>
<dbReference type="GO" id="GO:0016705">
    <property type="term" value="F:oxidoreductase activity, acting on paired donors, with incorporation or reduction of molecular oxygen"/>
    <property type="evidence" value="ECO:0007669"/>
    <property type="project" value="InterPro"/>
</dbReference>
<evidence type="ECO:0000256" key="4">
    <source>
        <dbReference type="ARBA" id="ARBA00023004"/>
    </source>
</evidence>
<dbReference type="Gene3D" id="1.10.630.10">
    <property type="entry name" value="Cytochrome P450"/>
    <property type="match status" value="1"/>
</dbReference>
<name>A0A427AVE8_ENSVE</name>
<accession>A0A427AVE8</accession>
<comment type="caution">
    <text evidence="6">The sequence shown here is derived from an EMBL/GenBank/DDBJ whole genome shotgun (WGS) entry which is preliminary data.</text>
</comment>
<evidence type="ECO:0000256" key="3">
    <source>
        <dbReference type="ARBA" id="ARBA00023002"/>
    </source>
</evidence>
<dbReference type="AlphaFoldDB" id="A0A427AVE8"/>
<evidence type="ECO:0000313" key="6">
    <source>
        <dbReference type="EMBL" id="RRT80228.1"/>
    </source>
</evidence>
<dbReference type="EMBL" id="AMZH03001197">
    <property type="protein sequence ID" value="RRT80228.1"/>
    <property type="molecule type" value="Genomic_DNA"/>
</dbReference>
<dbReference type="Pfam" id="PF00067">
    <property type="entry name" value="p450"/>
    <property type="match status" value="1"/>
</dbReference>
<gene>
    <name evidence="6" type="ORF">B296_00012642</name>
</gene>
<dbReference type="GO" id="GO:0020037">
    <property type="term" value="F:heme binding"/>
    <property type="evidence" value="ECO:0007669"/>
    <property type="project" value="InterPro"/>
</dbReference>
<keyword evidence="4" id="KW-0408">Iron</keyword>
<protein>
    <recommendedName>
        <fullName evidence="8">Cytochrome P450</fullName>
    </recommendedName>
</protein>
<sequence>MSSLCDVSFKAGPRICVGKEVAYRQMKTFAAVLLRFFKFKLSDEKKVVHYKTSTTLLTLRAASESGIGRNLSLDPHLIQILRFREVGERKEMATPGENDQQSRKRKKKPAVGKEIGGRWPPIKPKRDLQINRLKGTNLFTV</sequence>
<dbReference type="GO" id="GO:0005506">
    <property type="term" value="F:iron ion binding"/>
    <property type="evidence" value="ECO:0007669"/>
    <property type="project" value="InterPro"/>
</dbReference>
<evidence type="ECO:0000313" key="7">
    <source>
        <dbReference type="Proteomes" id="UP000287651"/>
    </source>
</evidence>
<dbReference type="PANTHER" id="PTHR24296">
    <property type="entry name" value="CYTOCHROME P450"/>
    <property type="match status" value="1"/>
</dbReference>
<organism evidence="6 7">
    <name type="scientific">Ensete ventricosum</name>
    <name type="common">Abyssinian banana</name>
    <name type="synonym">Musa ensete</name>
    <dbReference type="NCBI Taxonomy" id="4639"/>
    <lineage>
        <taxon>Eukaryota</taxon>
        <taxon>Viridiplantae</taxon>
        <taxon>Streptophyta</taxon>
        <taxon>Embryophyta</taxon>
        <taxon>Tracheophyta</taxon>
        <taxon>Spermatophyta</taxon>
        <taxon>Magnoliopsida</taxon>
        <taxon>Liliopsida</taxon>
        <taxon>Zingiberales</taxon>
        <taxon>Musaceae</taxon>
        <taxon>Ensete</taxon>
    </lineage>
</organism>
<dbReference type="Proteomes" id="UP000287651">
    <property type="component" value="Unassembled WGS sequence"/>
</dbReference>
<keyword evidence="3" id="KW-0560">Oxidoreductase</keyword>
<dbReference type="GO" id="GO:0004497">
    <property type="term" value="F:monooxygenase activity"/>
    <property type="evidence" value="ECO:0007669"/>
    <property type="project" value="InterPro"/>
</dbReference>